<reference evidence="1" key="1">
    <citation type="submission" date="2021-12" db="EMBL/GenBank/DDBJ databases">
        <authorList>
            <person name="Li Y."/>
        </authorList>
    </citation>
    <scope>NUCLEOTIDE SEQUENCE</scope>
    <source>
        <strain evidence="1">DKSPLA3</strain>
    </source>
</reference>
<evidence type="ECO:0000313" key="1">
    <source>
        <dbReference type="EMBL" id="MCD7108759.1"/>
    </source>
</evidence>
<dbReference type="EMBL" id="JAJOZR010000004">
    <property type="protein sequence ID" value="MCD7108759.1"/>
    <property type="molecule type" value="Genomic_DNA"/>
</dbReference>
<dbReference type="Pfam" id="PF23812">
    <property type="entry name" value="Phage_TAC_18"/>
    <property type="match status" value="1"/>
</dbReference>
<accession>A0A9X1T066</accession>
<organism evidence="1 2">
    <name type="scientific">Rhizobium quercicola</name>
    <dbReference type="NCBI Taxonomy" id="2901226"/>
    <lineage>
        <taxon>Bacteria</taxon>
        <taxon>Pseudomonadati</taxon>
        <taxon>Pseudomonadota</taxon>
        <taxon>Alphaproteobacteria</taxon>
        <taxon>Hyphomicrobiales</taxon>
        <taxon>Rhizobiaceae</taxon>
        <taxon>Rhizobium/Agrobacterium group</taxon>
        <taxon>Rhizobium</taxon>
    </lineage>
</organism>
<gene>
    <name evidence="1" type="ORF">LRX75_06855</name>
</gene>
<name>A0A9X1T066_9HYPH</name>
<comment type="caution">
    <text evidence="1">The sequence shown here is derived from an EMBL/GenBank/DDBJ whole genome shotgun (WGS) entry which is preliminary data.</text>
</comment>
<dbReference type="Proteomes" id="UP001139089">
    <property type="component" value="Unassembled WGS sequence"/>
</dbReference>
<dbReference type="AlphaFoldDB" id="A0A9X1T066"/>
<dbReference type="InterPro" id="IPR056919">
    <property type="entry name" value="Phage_TAC_18"/>
</dbReference>
<proteinExistence type="predicted"/>
<protein>
    <submittedName>
        <fullName evidence="1">Uncharacterized protein</fullName>
    </submittedName>
</protein>
<keyword evidence="2" id="KW-1185">Reference proteome</keyword>
<sequence length="107" mass="11591">MVAALRSSMAGRPTVVPEPGRLVWSWFIELSSTRTYHPAGPNAVSFAEIEAWARLSGWTLQAHHIRLLRALDAAWLDVAYASRGDGKTKPKKPSGALSADAFDAVFG</sequence>
<evidence type="ECO:0000313" key="2">
    <source>
        <dbReference type="Proteomes" id="UP001139089"/>
    </source>
</evidence>